<keyword evidence="1" id="KW-0812">Transmembrane</keyword>
<sequence length="96" mass="10307">MDSSPLVARLAILGILISSLCWLYAISQGVEPDRRIDDQQLPSGGWYLGPRLRLKEFSLGAVEVVAHGLTSPTTYTDPAATTVIATIGSAAREPWP</sequence>
<protein>
    <submittedName>
        <fullName evidence="2">Uncharacterized protein</fullName>
    </submittedName>
</protein>
<evidence type="ECO:0000256" key="1">
    <source>
        <dbReference type="SAM" id="Phobius"/>
    </source>
</evidence>
<organism evidence="2 3">
    <name type="scientific">Aspergillus violaceofuscus (strain CBS 115571)</name>
    <dbReference type="NCBI Taxonomy" id="1450538"/>
    <lineage>
        <taxon>Eukaryota</taxon>
        <taxon>Fungi</taxon>
        <taxon>Dikarya</taxon>
        <taxon>Ascomycota</taxon>
        <taxon>Pezizomycotina</taxon>
        <taxon>Eurotiomycetes</taxon>
        <taxon>Eurotiomycetidae</taxon>
        <taxon>Eurotiales</taxon>
        <taxon>Aspergillaceae</taxon>
        <taxon>Aspergillus</taxon>
    </lineage>
</organism>
<evidence type="ECO:0000313" key="3">
    <source>
        <dbReference type="Proteomes" id="UP000249829"/>
    </source>
</evidence>
<proteinExistence type="predicted"/>
<dbReference type="Proteomes" id="UP000249829">
    <property type="component" value="Unassembled WGS sequence"/>
</dbReference>
<evidence type="ECO:0000313" key="2">
    <source>
        <dbReference type="EMBL" id="PYI16291.1"/>
    </source>
</evidence>
<keyword evidence="3" id="KW-1185">Reference proteome</keyword>
<reference evidence="2 3" key="1">
    <citation type="submission" date="2018-02" db="EMBL/GenBank/DDBJ databases">
        <title>The genomes of Aspergillus section Nigri reveals drivers in fungal speciation.</title>
        <authorList>
            <consortium name="DOE Joint Genome Institute"/>
            <person name="Vesth T.C."/>
            <person name="Nybo J."/>
            <person name="Theobald S."/>
            <person name="Brandl J."/>
            <person name="Frisvad J.C."/>
            <person name="Nielsen K.F."/>
            <person name="Lyhne E.K."/>
            <person name="Kogle M.E."/>
            <person name="Kuo A."/>
            <person name="Riley R."/>
            <person name="Clum A."/>
            <person name="Nolan M."/>
            <person name="Lipzen A."/>
            <person name="Salamov A."/>
            <person name="Henrissat B."/>
            <person name="Wiebenga A."/>
            <person name="De vries R.P."/>
            <person name="Grigoriev I.V."/>
            <person name="Mortensen U.H."/>
            <person name="Andersen M.R."/>
            <person name="Baker S.E."/>
        </authorList>
    </citation>
    <scope>NUCLEOTIDE SEQUENCE [LARGE SCALE GENOMIC DNA]</scope>
    <source>
        <strain evidence="2 3">CBS 115571</strain>
    </source>
</reference>
<gene>
    <name evidence="2" type="ORF">BO99DRAFT_435551</name>
</gene>
<name>A0A2V5GYQ4_ASPV1</name>
<accession>A0A2V5GYQ4</accession>
<feature type="transmembrane region" description="Helical" evidence="1">
    <location>
        <begin position="6"/>
        <end position="26"/>
    </location>
</feature>
<dbReference type="AlphaFoldDB" id="A0A2V5GYQ4"/>
<keyword evidence="1" id="KW-1133">Transmembrane helix</keyword>
<keyword evidence="1" id="KW-0472">Membrane</keyword>
<dbReference type="EMBL" id="KZ825171">
    <property type="protein sequence ID" value="PYI16291.1"/>
    <property type="molecule type" value="Genomic_DNA"/>
</dbReference>